<dbReference type="PROSITE" id="PS50005">
    <property type="entry name" value="TPR"/>
    <property type="match status" value="1"/>
</dbReference>
<keyword evidence="3" id="KW-1133">Transmembrane helix</keyword>
<evidence type="ECO:0000256" key="3">
    <source>
        <dbReference type="SAM" id="Phobius"/>
    </source>
</evidence>
<organism evidence="5 6">
    <name type="scientific">Paracoccus aestuariivivens</name>
    <dbReference type="NCBI Taxonomy" id="1820333"/>
    <lineage>
        <taxon>Bacteria</taxon>
        <taxon>Pseudomonadati</taxon>
        <taxon>Pseudomonadota</taxon>
        <taxon>Alphaproteobacteria</taxon>
        <taxon>Rhodobacterales</taxon>
        <taxon>Paracoccaceae</taxon>
        <taxon>Paracoccus</taxon>
    </lineage>
</organism>
<keyword evidence="1" id="KW-0802">TPR repeat</keyword>
<feature type="region of interest" description="Disordered" evidence="2">
    <location>
        <begin position="435"/>
        <end position="471"/>
    </location>
</feature>
<dbReference type="InterPro" id="IPR011990">
    <property type="entry name" value="TPR-like_helical_dom_sf"/>
</dbReference>
<dbReference type="EMBL" id="WMIE01000001">
    <property type="protein sequence ID" value="MTH77062.1"/>
    <property type="molecule type" value="Genomic_DNA"/>
</dbReference>
<dbReference type="AlphaFoldDB" id="A0A6L6J4N1"/>
<accession>A0A6L6J4N1</accession>
<dbReference type="InterPro" id="IPR050768">
    <property type="entry name" value="UPF0353/GerABKA_families"/>
</dbReference>
<dbReference type="Proteomes" id="UP000478183">
    <property type="component" value="Unassembled WGS sequence"/>
</dbReference>
<evidence type="ECO:0000259" key="4">
    <source>
        <dbReference type="Pfam" id="PF13519"/>
    </source>
</evidence>
<dbReference type="Pfam" id="PF13519">
    <property type="entry name" value="VWA_2"/>
    <property type="match status" value="1"/>
</dbReference>
<dbReference type="PANTHER" id="PTHR22550">
    <property type="entry name" value="SPORE GERMINATION PROTEIN"/>
    <property type="match status" value="1"/>
</dbReference>
<comment type="caution">
    <text evidence="5">The sequence shown here is derived from an EMBL/GenBank/DDBJ whole genome shotgun (WGS) entry which is preliminary data.</text>
</comment>
<sequence length="503" mass="54938">MTDLALFFDLFHFIRPWLLLLLPVVALIWWFVRRRLVGNRLPDAALAPHLAQALTVGNSRAGRLVPIDEVALVLILICLGAAGPTWSRVPDPFVAQTAPLVIALKVTASMENKDLAPSRLERSKQKIRDLLALRAGARSALIAYSGSAHSVVPMTEDPNVLQPYLEGLQVDVMPDTGNNTGAALEAAQAIMAKEASPGGILFVTDDVAGADVAAMDAVTGTSAAVLATLPDGTGSAGIDALNIPVQQVTVDDADIVALDRQLNAAYRRALAEDGDQPWDDRGWLFAWLAALFGLSWFRRGWTMRWGAAVVLAAMILPYHARAEGVTDWFLTADQQGQIAYNNRHFDRAGELFLEPMHKAYALYRDGNYESVVEVLAGIETPDASFLAGMAHLKNRNYRDAIEDFQTTLDRDKDFPGAAKNLDLSKKILDFVETTREQSDTGEGEGEGADEVVFDNKDARGSDTQIEGRDEGPHLLTADQWMNTVDTNTSDFLRQRFAIEAARK</sequence>
<feature type="domain" description="VWFA" evidence="4">
    <location>
        <begin position="100"/>
        <end position="205"/>
    </location>
</feature>
<proteinExistence type="predicted"/>
<evidence type="ECO:0000313" key="6">
    <source>
        <dbReference type="Proteomes" id="UP000478183"/>
    </source>
</evidence>
<dbReference type="OrthoDB" id="9807628at2"/>
<evidence type="ECO:0000313" key="5">
    <source>
        <dbReference type="EMBL" id="MTH77062.1"/>
    </source>
</evidence>
<dbReference type="InterPro" id="IPR036465">
    <property type="entry name" value="vWFA_dom_sf"/>
</dbReference>
<gene>
    <name evidence="5" type="ORF">GL286_04915</name>
</gene>
<keyword evidence="3" id="KW-0812">Transmembrane</keyword>
<dbReference type="InterPro" id="IPR002035">
    <property type="entry name" value="VWF_A"/>
</dbReference>
<dbReference type="SUPFAM" id="SSF48452">
    <property type="entry name" value="TPR-like"/>
    <property type="match status" value="1"/>
</dbReference>
<feature type="compositionally biased region" description="Basic and acidic residues" evidence="2">
    <location>
        <begin position="453"/>
        <end position="471"/>
    </location>
</feature>
<keyword evidence="6" id="KW-1185">Reference proteome</keyword>
<feature type="compositionally biased region" description="Acidic residues" evidence="2">
    <location>
        <begin position="439"/>
        <end position="452"/>
    </location>
</feature>
<name>A0A6L6J4N1_9RHOB</name>
<feature type="transmembrane region" description="Helical" evidence="3">
    <location>
        <begin position="12"/>
        <end position="32"/>
    </location>
</feature>
<evidence type="ECO:0000256" key="1">
    <source>
        <dbReference type="PROSITE-ProRule" id="PRU00339"/>
    </source>
</evidence>
<dbReference type="SUPFAM" id="SSF53300">
    <property type="entry name" value="vWA-like"/>
    <property type="match status" value="1"/>
</dbReference>
<keyword evidence="3" id="KW-0472">Membrane</keyword>
<dbReference type="PANTHER" id="PTHR22550:SF14">
    <property type="entry name" value="VWFA DOMAIN-CONTAINING PROTEIN"/>
    <property type="match status" value="1"/>
</dbReference>
<reference evidence="5 6" key="1">
    <citation type="submission" date="2019-11" db="EMBL/GenBank/DDBJ databases">
        <authorList>
            <person name="Dong K."/>
        </authorList>
    </citation>
    <scope>NUCLEOTIDE SEQUENCE [LARGE SCALE GENOMIC DNA]</scope>
    <source>
        <strain evidence="5 6">NBRC 111993</strain>
    </source>
</reference>
<dbReference type="Gene3D" id="1.25.40.10">
    <property type="entry name" value="Tetratricopeptide repeat domain"/>
    <property type="match status" value="1"/>
</dbReference>
<dbReference type="Gene3D" id="3.40.50.410">
    <property type="entry name" value="von Willebrand factor, type A domain"/>
    <property type="match status" value="1"/>
</dbReference>
<dbReference type="RefSeq" id="WP_155094380.1">
    <property type="nucleotide sequence ID" value="NZ_WMIE01000001.1"/>
</dbReference>
<protein>
    <submittedName>
        <fullName evidence="5">VWA domain-containing protein</fullName>
    </submittedName>
</protein>
<feature type="transmembrane region" description="Helical" evidence="3">
    <location>
        <begin position="70"/>
        <end position="87"/>
    </location>
</feature>
<evidence type="ECO:0000256" key="2">
    <source>
        <dbReference type="SAM" id="MobiDB-lite"/>
    </source>
</evidence>
<dbReference type="InterPro" id="IPR019734">
    <property type="entry name" value="TPR_rpt"/>
</dbReference>
<feature type="repeat" description="TPR" evidence="1">
    <location>
        <begin position="381"/>
        <end position="414"/>
    </location>
</feature>